<reference evidence="1 2" key="1">
    <citation type="journal article" date="2010" name="Stand. Genomic Sci.">
        <title>Complete genome sequence of Spirosoma linguale type strain (1).</title>
        <authorList>
            <person name="Lail K."/>
            <person name="Sikorski J."/>
            <person name="Saunders E."/>
            <person name="Lapidus A."/>
            <person name="Glavina Del Rio T."/>
            <person name="Copeland A."/>
            <person name="Tice H."/>
            <person name="Cheng J.-F."/>
            <person name="Lucas S."/>
            <person name="Nolan M."/>
            <person name="Bruce D."/>
            <person name="Goodwin L."/>
            <person name="Pitluck S."/>
            <person name="Ivanova N."/>
            <person name="Mavromatis K."/>
            <person name="Ovchinnikova G."/>
            <person name="Pati A."/>
            <person name="Chen A."/>
            <person name="Palaniappan K."/>
            <person name="Land M."/>
            <person name="Hauser L."/>
            <person name="Chang Y.-J."/>
            <person name="Jeffries C.D."/>
            <person name="Chain P."/>
            <person name="Brettin T."/>
            <person name="Detter J.C."/>
            <person name="Schuetze A."/>
            <person name="Rohde M."/>
            <person name="Tindall B.J."/>
            <person name="Goeker M."/>
            <person name="Bristow J."/>
            <person name="Eisen J.A."/>
            <person name="Markowitz V."/>
            <person name="Hugenholtz P."/>
            <person name="Kyrpides N.C."/>
            <person name="Klenk H.-P."/>
            <person name="Chen F."/>
        </authorList>
    </citation>
    <scope>NUCLEOTIDE SEQUENCE [LARGE SCALE GENOMIC DNA]</scope>
    <source>
        <strain evidence="2">ATCC 33905 / DSM 74 / LMG 10896 / Claus 1</strain>
    </source>
</reference>
<name>D2QQK0_SPILD</name>
<dbReference type="Proteomes" id="UP000002028">
    <property type="component" value="Chromosome"/>
</dbReference>
<gene>
    <name evidence="1" type="ordered locus">Slin_4803</name>
</gene>
<sequence>MPRITPLSPGEATPDVQAAFDGHVTDHPGSRITNMKATLGRSLLSFQIYMQWYPLYDQVKAIVGNRLAYLYAHAISEGSDCPVCSTFFRRIIIDNGERPEAIQLTGDEQKLIDFGSAIARNKGEIPDELYAPIADRFTDEQIVVLVAFAGQMIATNVFNNALNVDVDEYLYPYLPLTQPENPTNTHG</sequence>
<dbReference type="RefSeq" id="WP_012929284.1">
    <property type="nucleotide sequence ID" value="NC_013730.1"/>
</dbReference>
<protein>
    <recommendedName>
        <fullName evidence="3">Carboxymuconolactone decarboxylase</fullName>
    </recommendedName>
</protein>
<dbReference type="InterPro" id="IPR029032">
    <property type="entry name" value="AhpD-like"/>
</dbReference>
<dbReference type="Gene3D" id="1.20.1290.10">
    <property type="entry name" value="AhpD-like"/>
    <property type="match status" value="1"/>
</dbReference>
<dbReference type="AlphaFoldDB" id="D2QQK0"/>
<accession>D2QQK0</accession>
<organism evidence="1 2">
    <name type="scientific">Spirosoma linguale (strain ATCC 33905 / DSM 74 / LMG 10896 / Claus 1)</name>
    <dbReference type="NCBI Taxonomy" id="504472"/>
    <lineage>
        <taxon>Bacteria</taxon>
        <taxon>Pseudomonadati</taxon>
        <taxon>Bacteroidota</taxon>
        <taxon>Cytophagia</taxon>
        <taxon>Cytophagales</taxon>
        <taxon>Cytophagaceae</taxon>
        <taxon>Spirosoma</taxon>
    </lineage>
</organism>
<dbReference type="KEGG" id="sli:Slin_4803"/>
<evidence type="ECO:0000313" key="1">
    <source>
        <dbReference type="EMBL" id="ADB40781.1"/>
    </source>
</evidence>
<proteinExistence type="predicted"/>
<keyword evidence="2" id="KW-1185">Reference proteome</keyword>
<dbReference type="SUPFAM" id="SSF69118">
    <property type="entry name" value="AhpD-like"/>
    <property type="match status" value="1"/>
</dbReference>
<evidence type="ECO:0000313" key="2">
    <source>
        <dbReference type="Proteomes" id="UP000002028"/>
    </source>
</evidence>
<dbReference type="eggNOG" id="COG2128">
    <property type="taxonomic scope" value="Bacteria"/>
</dbReference>
<dbReference type="STRING" id="504472.Slin_4803"/>
<dbReference type="HOGENOM" id="CLU_111515_0_0_10"/>
<evidence type="ECO:0008006" key="3">
    <source>
        <dbReference type="Google" id="ProtNLM"/>
    </source>
</evidence>
<dbReference type="EMBL" id="CP001769">
    <property type="protein sequence ID" value="ADB40781.1"/>
    <property type="molecule type" value="Genomic_DNA"/>
</dbReference>